<evidence type="ECO:0000256" key="1">
    <source>
        <dbReference type="ARBA" id="ARBA00010688"/>
    </source>
</evidence>
<dbReference type="GO" id="GO:0016301">
    <property type="term" value="F:kinase activity"/>
    <property type="evidence" value="ECO:0007669"/>
    <property type="project" value="UniProtKB-KW"/>
</dbReference>
<proteinExistence type="inferred from homology"/>
<dbReference type="InterPro" id="IPR029056">
    <property type="entry name" value="Ribokinase-like"/>
</dbReference>
<evidence type="ECO:0000256" key="4">
    <source>
        <dbReference type="ARBA" id="ARBA00022777"/>
    </source>
</evidence>
<dbReference type="GO" id="GO:0005524">
    <property type="term" value="F:ATP binding"/>
    <property type="evidence" value="ECO:0007669"/>
    <property type="project" value="UniProtKB-KW"/>
</dbReference>
<evidence type="ECO:0000256" key="3">
    <source>
        <dbReference type="ARBA" id="ARBA00022741"/>
    </source>
</evidence>
<protein>
    <submittedName>
        <fullName evidence="7">Carbohydrate kinase</fullName>
    </submittedName>
</protein>
<dbReference type="OrthoDB" id="9795789at2"/>
<dbReference type="Pfam" id="PF00294">
    <property type="entry name" value="PfkB"/>
    <property type="match status" value="1"/>
</dbReference>
<organism evidence="7 8">
    <name type="scientific">Rhodococcus xishaensis</name>
    <dbReference type="NCBI Taxonomy" id="2487364"/>
    <lineage>
        <taxon>Bacteria</taxon>
        <taxon>Bacillati</taxon>
        <taxon>Actinomycetota</taxon>
        <taxon>Actinomycetes</taxon>
        <taxon>Mycobacteriales</taxon>
        <taxon>Nocardiaceae</taxon>
        <taxon>Rhodococcus</taxon>
    </lineage>
</organism>
<evidence type="ECO:0000313" key="8">
    <source>
        <dbReference type="Proteomes" id="UP000283479"/>
    </source>
</evidence>
<evidence type="ECO:0000313" key="7">
    <source>
        <dbReference type="EMBL" id="RVW00784.1"/>
    </source>
</evidence>
<evidence type="ECO:0000259" key="6">
    <source>
        <dbReference type="Pfam" id="PF00294"/>
    </source>
</evidence>
<feature type="domain" description="Carbohydrate kinase PfkB" evidence="6">
    <location>
        <begin position="22"/>
        <end position="314"/>
    </location>
</feature>
<dbReference type="EMBL" id="RKLO01000006">
    <property type="protein sequence ID" value="RVW00784.1"/>
    <property type="molecule type" value="Genomic_DNA"/>
</dbReference>
<dbReference type="InterPro" id="IPR002173">
    <property type="entry name" value="Carboh/pur_kinase_PfkB_CS"/>
</dbReference>
<dbReference type="SUPFAM" id="SSF53613">
    <property type="entry name" value="Ribokinase-like"/>
    <property type="match status" value="1"/>
</dbReference>
<dbReference type="PANTHER" id="PTHR43085">
    <property type="entry name" value="HEXOKINASE FAMILY MEMBER"/>
    <property type="match status" value="1"/>
</dbReference>
<dbReference type="CDD" id="cd01167">
    <property type="entry name" value="bac_FRK"/>
    <property type="match status" value="1"/>
</dbReference>
<dbReference type="PANTHER" id="PTHR43085:SF1">
    <property type="entry name" value="PSEUDOURIDINE KINASE-RELATED"/>
    <property type="match status" value="1"/>
</dbReference>
<accession>A0A3S3AHP3</accession>
<gene>
    <name evidence="7" type="ORF">EGT50_15815</name>
</gene>
<keyword evidence="8" id="KW-1185">Reference proteome</keyword>
<evidence type="ECO:0000256" key="2">
    <source>
        <dbReference type="ARBA" id="ARBA00022679"/>
    </source>
</evidence>
<keyword evidence="2" id="KW-0808">Transferase</keyword>
<keyword evidence="3" id="KW-0547">Nucleotide-binding</keyword>
<sequence>MDGRASAAVGARVSEVRIRPTIAVCGEALVDLVSTGDQTFEARLGGGPFNVAVTVGRLGSPVGFCSRISTDPFGERLIAALTASGVDLGLVQRGPEPTTLAVTGIDSDGSARYTFYADGTADRFVTDPGSLPESLVAVSFGTLSLVFEPGASAYADLLRRSHDEGRLIILDPNIRPAVFPDDYRRRFVDLLPAVDVLKVSDDDVHWLGQGLDGTTPAQWLEGGATAIVTTHGADGLSVQTSRLHVQVPGLRVPVSDTIGAGDTVHGALLHWFADHGLLGPASVAALDGGQWQDALEFAAHAAAVTVSRPGADPPWASELTGD</sequence>
<dbReference type="Proteomes" id="UP000283479">
    <property type="component" value="Unassembled WGS sequence"/>
</dbReference>
<dbReference type="AlphaFoldDB" id="A0A3S3AHP3"/>
<dbReference type="Gene3D" id="3.40.1190.20">
    <property type="match status" value="1"/>
</dbReference>
<keyword evidence="5" id="KW-0067">ATP-binding</keyword>
<evidence type="ECO:0000256" key="5">
    <source>
        <dbReference type="ARBA" id="ARBA00022840"/>
    </source>
</evidence>
<name>A0A3S3AHP3_9NOCA</name>
<comment type="similarity">
    <text evidence="1">Belongs to the carbohydrate kinase PfkB family.</text>
</comment>
<dbReference type="InterPro" id="IPR050306">
    <property type="entry name" value="PfkB_Carbo_kinase"/>
</dbReference>
<dbReference type="InterPro" id="IPR011611">
    <property type="entry name" value="PfkB_dom"/>
</dbReference>
<dbReference type="PROSITE" id="PS00584">
    <property type="entry name" value="PFKB_KINASES_2"/>
    <property type="match status" value="1"/>
</dbReference>
<reference evidence="7 8" key="1">
    <citation type="submission" date="2018-11" db="EMBL/GenBank/DDBJ databases">
        <title>Rhodococcus spongicola sp. nov. and Rhodococcus xishaensis sp. nov. from marine sponges.</title>
        <authorList>
            <person name="Li L."/>
            <person name="Lin H.W."/>
        </authorList>
    </citation>
    <scope>NUCLEOTIDE SEQUENCE [LARGE SCALE GENOMIC DNA]</scope>
    <source>
        <strain evidence="7 8">LHW51113</strain>
    </source>
</reference>
<comment type="caution">
    <text evidence="7">The sequence shown here is derived from an EMBL/GenBank/DDBJ whole genome shotgun (WGS) entry which is preliminary data.</text>
</comment>
<keyword evidence="4 7" id="KW-0418">Kinase</keyword>